<dbReference type="VEuPathDB" id="FungiDB:KRP22_12853"/>
<dbReference type="HOGENOM" id="CLU_000288_63_14_1"/>
<keyword evidence="5" id="KW-0067">ATP-binding</keyword>
<dbReference type="Gene3D" id="3.40.630.30">
    <property type="match status" value="1"/>
</dbReference>
<keyword evidence="10" id="KW-1185">Reference proteome</keyword>
<dbReference type="Gene3D" id="1.10.510.10">
    <property type="entry name" value="Transferase(Phosphotransferase) domain 1"/>
    <property type="match status" value="2"/>
</dbReference>
<dbReference type="SUPFAM" id="SSF55729">
    <property type="entry name" value="Acyl-CoA N-acyltransferases (Nat)"/>
    <property type="match status" value="1"/>
</dbReference>
<evidence type="ECO:0000256" key="3">
    <source>
        <dbReference type="ARBA" id="ARBA00022741"/>
    </source>
</evidence>
<accession>H3H1F0</accession>
<keyword evidence="2" id="KW-0808">Transferase</keyword>
<evidence type="ECO:0000259" key="7">
    <source>
        <dbReference type="PROSITE" id="PS50011"/>
    </source>
</evidence>
<proteinExistence type="predicted"/>
<organism evidence="9 10">
    <name type="scientific">Phytophthora ramorum</name>
    <name type="common">Sudden oak death agent</name>
    <dbReference type="NCBI Taxonomy" id="164328"/>
    <lineage>
        <taxon>Eukaryota</taxon>
        <taxon>Sar</taxon>
        <taxon>Stramenopiles</taxon>
        <taxon>Oomycota</taxon>
        <taxon>Peronosporomycetes</taxon>
        <taxon>Peronosporales</taxon>
        <taxon>Peronosporaceae</taxon>
        <taxon>Phytophthora</taxon>
    </lineage>
</organism>
<dbReference type="eggNOG" id="KOG0583">
    <property type="taxonomic scope" value="Eukaryota"/>
</dbReference>
<dbReference type="InterPro" id="IPR016181">
    <property type="entry name" value="Acyl_CoA_acyltransferase"/>
</dbReference>
<dbReference type="PROSITE" id="PS51186">
    <property type="entry name" value="GNAT"/>
    <property type="match status" value="1"/>
</dbReference>
<dbReference type="Proteomes" id="UP000005238">
    <property type="component" value="Unassembled WGS sequence"/>
</dbReference>
<evidence type="ECO:0000313" key="9">
    <source>
        <dbReference type="EnsemblProtists" id="Phyra84065"/>
    </source>
</evidence>
<evidence type="ECO:0000313" key="10">
    <source>
        <dbReference type="Proteomes" id="UP000005238"/>
    </source>
</evidence>
<feature type="domain" description="Protein kinase" evidence="7">
    <location>
        <begin position="6"/>
        <end position="346"/>
    </location>
</feature>
<evidence type="ECO:0000256" key="2">
    <source>
        <dbReference type="ARBA" id="ARBA00022679"/>
    </source>
</evidence>
<feature type="domain" description="N-acetyltransferase" evidence="8">
    <location>
        <begin position="373"/>
        <end position="524"/>
    </location>
</feature>
<dbReference type="OMA" id="DNIAPYD"/>
<keyword evidence="4" id="KW-0418">Kinase</keyword>
<dbReference type="Pfam" id="PF00069">
    <property type="entry name" value="Pkinase"/>
    <property type="match status" value="2"/>
</dbReference>
<evidence type="ECO:0008006" key="11">
    <source>
        <dbReference type="Google" id="ProtNLM"/>
    </source>
</evidence>
<dbReference type="GO" id="GO:0004674">
    <property type="term" value="F:protein serine/threonine kinase activity"/>
    <property type="evidence" value="ECO:0000318"/>
    <property type="project" value="GO_Central"/>
</dbReference>
<dbReference type="InterPro" id="IPR000719">
    <property type="entry name" value="Prot_kinase_dom"/>
</dbReference>
<dbReference type="InterPro" id="IPR000182">
    <property type="entry name" value="GNAT_dom"/>
</dbReference>
<dbReference type="AlphaFoldDB" id="H3H1F0"/>
<dbReference type="GO" id="GO:0016747">
    <property type="term" value="F:acyltransferase activity, transferring groups other than amino-acyl groups"/>
    <property type="evidence" value="ECO:0007669"/>
    <property type="project" value="InterPro"/>
</dbReference>
<reference evidence="10" key="1">
    <citation type="journal article" date="2006" name="Science">
        <title>Phytophthora genome sequences uncover evolutionary origins and mechanisms of pathogenesis.</title>
        <authorList>
            <person name="Tyler B.M."/>
            <person name="Tripathy S."/>
            <person name="Zhang X."/>
            <person name="Dehal P."/>
            <person name="Jiang R.H."/>
            <person name="Aerts A."/>
            <person name="Arredondo F.D."/>
            <person name="Baxter L."/>
            <person name="Bensasson D."/>
            <person name="Beynon J.L."/>
            <person name="Chapman J."/>
            <person name="Damasceno C.M."/>
            <person name="Dorrance A.E."/>
            <person name="Dou D."/>
            <person name="Dickerman A.W."/>
            <person name="Dubchak I.L."/>
            <person name="Garbelotto M."/>
            <person name="Gijzen M."/>
            <person name="Gordon S.G."/>
            <person name="Govers F."/>
            <person name="Grunwald N.J."/>
            <person name="Huang W."/>
            <person name="Ivors K.L."/>
            <person name="Jones R.W."/>
            <person name="Kamoun S."/>
            <person name="Krampis K."/>
            <person name="Lamour K.H."/>
            <person name="Lee M.K."/>
            <person name="McDonald W.H."/>
            <person name="Medina M."/>
            <person name="Meijer H.J."/>
            <person name="Nordberg E.K."/>
            <person name="Maclean D.J."/>
            <person name="Ospina-Giraldo M.D."/>
            <person name="Morris P.F."/>
            <person name="Phuntumart V."/>
            <person name="Putnam N.H."/>
            <person name="Rash S."/>
            <person name="Rose J.K."/>
            <person name="Sakihama Y."/>
            <person name="Salamov A.A."/>
            <person name="Savidor A."/>
            <person name="Scheuring C.F."/>
            <person name="Smith B.M."/>
            <person name="Sobral B.W."/>
            <person name="Terry A."/>
            <person name="Torto-Alalibo T.A."/>
            <person name="Win J."/>
            <person name="Xu Z."/>
            <person name="Zhang H."/>
            <person name="Grigoriev I.V."/>
            <person name="Rokhsar D.S."/>
            <person name="Boore J.L."/>
        </authorList>
    </citation>
    <scope>NUCLEOTIDE SEQUENCE [LARGE SCALE GENOMIC DNA]</scope>
    <source>
        <strain evidence="10">Pr102</strain>
    </source>
</reference>
<evidence type="ECO:0000259" key="8">
    <source>
        <dbReference type="PROSITE" id="PS51186"/>
    </source>
</evidence>
<feature type="region of interest" description="Disordered" evidence="6">
    <location>
        <begin position="115"/>
        <end position="145"/>
    </location>
</feature>
<dbReference type="VEuPathDB" id="FungiDB:KRP22_12854"/>
<evidence type="ECO:0000256" key="1">
    <source>
        <dbReference type="ARBA" id="ARBA00022527"/>
    </source>
</evidence>
<keyword evidence="1" id="KW-0723">Serine/threonine-protein kinase</keyword>
<dbReference type="GO" id="GO:0005524">
    <property type="term" value="F:ATP binding"/>
    <property type="evidence" value="ECO:0007669"/>
    <property type="project" value="UniProtKB-KW"/>
</dbReference>
<dbReference type="InterPro" id="IPR011009">
    <property type="entry name" value="Kinase-like_dom_sf"/>
</dbReference>
<dbReference type="STRING" id="164328.H3H1F0"/>
<keyword evidence="3" id="KW-0547">Nucleotide-binding</keyword>
<dbReference type="PANTHER" id="PTHR43895">
    <property type="entry name" value="CALCIUM/CALMODULIN-DEPENDENT PROTEIN KINASE KINASE-RELATED"/>
    <property type="match status" value="1"/>
</dbReference>
<evidence type="ECO:0000256" key="5">
    <source>
        <dbReference type="ARBA" id="ARBA00022840"/>
    </source>
</evidence>
<name>H3H1F0_PHYRM</name>
<dbReference type="PROSITE" id="PS50011">
    <property type="entry name" value="PROTEIN_KINASE_DOM"/>
    <property type="match status" value="1"/>
</dbReference>
<reference evidence="9" key="2">
    <citation type="submission" date="2015-06" db="UniProtKB">
        <authorList>
            <consortium name="EnsemblProtists"/>
        </authorList>
    </citation>
    <scope>IDENTIFICATION</scope>
    <source>
        <strain evidence="9">Pr102</strain>
    </source>
</reference>
<evidence type="ECO:0000256" key="6">
    <source>
        <dbReference type="SAM" id="MobiDB-lite"/>
    </source>
</evidence>
<protein>
    <recommendedName>
        <fullName evidence="11">Protein kinase domain-containing protein</fullName>
    </recommendedName>
</protein>
<dbReference type="VEuPathDB" id="FungiDB:KRP23_8294"/>
<feature type="compositionally biased region" description="Low complexity" evidence="6">
    <location>
        <begin position="121"/>
        <end position="132"/>
    </location>
</feature>
<dbReference type="GO" id="GO:0007165">
    <property type="term" value="P:signal transduction"/>
    <property type="evidence" value="ECO:0000318"/>
    <property type="project" value="GO_Central"/>
</dbReference>
<sequence length="524" mass="57915">MGTGRYETETSLRAAIFGEILLCRDRISHERVVVKTVDLQLALKQTSRSQELVQENVLHEVEVLDRVRALGGHPNVINMHSYFVAKGGGVLHMVLDYCEGGDLLDACVRPVAEKEDEAKTSSSDGSSSNDSQDNQKEDATAAAAAVAATGPLDEPLLSAEDNNGALVNGLDGSKRLQEDVAHSYLVDVLSGLRFLHSHGIAHRDVSLENILLRDGRAVIADFGLCVQKASGSPTGNEFRCEETVGKNYYMAPEIVARERYDPRRADIWSVGIAFFILLTSSPPFERADPSDPGFRYVAKRGIKAVFTAWGLGQEVSEPMQELLARMLSVDPEERITVEEIWQHPVLGRPSVVSLAPLEFKFDRVQQQTLRRTMELVEVTKKTRAEWLAQAVRLEKKSFSKSDSLGQRLVEDATKPHNTLVLAVGIGTPDAAVQGYILFRRNGTEGHIDRIAVAEHHRRRGVGRRLLQVAIVTLRTNRATALLLEADTANVGAIALYESQGFERTHIRADYYRAGHDALLLELRL</sequence>
<dbReference type="Pfam" id="PF00583">
    <property type="entry name" value="Acetyltransf_1"/>
    <property type="match status" value="1"/>
</dbReference>
<evidence type="ECO:0000256" key="4">
    <source>
        <dbReference type="ARBA" id="ARBA00022777"/>
    </source>
</evidence>
<dbReference type="EnsemblProtists" id="Phyra84065">
    <property type="protein sequence ID" value="Phyra84065"/>
    <property type="gene ID" value="Phyra84065"/>
</dbReference>
<dbReference type="EMBL" id="DS566099">
    <property type="status" value="NOT_ANNOTATED_CDS"/>
    <property type="molecule type" value="Genomic_DNA"/>
</dbReference>
<dbReference type="PANTHER" id="PTHR43895:SF165">
    <property type="entry name" value="PROTEIN KINASE DOMAIN-CONTAINING PROTEIN"/>
    <property type="match status" value="1"/>
</dbReference>
<dbReference type="InParanoid" id="H3H1F0"/>
<dbReference type="SUPFAM" id="SSF56112">
    <property type="entry name" value="Protein kinase-like (PK-like)"/>
    <property type="match status" value="1"/>
</dbReference>